<dbReference type="InterPro" id="IPR028098">
    <property type="entry name" value="Glyco_trans_4-like_N"/>
</dbReference>
<comment type="caution">
    <text evidence="3">The sequence shown here is derived from an EMBL/GenBank/DDBJ whole genome shotgun (WGS) entry which is preliminary data.</text>
</comment>
<dbReference type="Pfam" id="PF00534">
    <property type="entry name" value="Glycos_transf_1"/>
    <property type="match status" value="1"/>
</dbReference>
<feature type="domain" description="Glycosyl transferase family 1" evidence="1">
    <location>
        <begin position="179"/>
        <end position="358"/>
    </location>
</feature>
<evidence type="ECO:0000313" key="4">
    <source>
        <dbReference type="Proteomes" id="UP000266441"/>
    </source>
</evidence>
<dbReference type="InterPro" id="IPR008928">
    <property type="entry name" value="6-hairpin_glycosidase_sf"/>
</dbReference>
<evidence type="ECO:0000259" key="1">
    <source>
        <dbReference type="Pfam" id="PF00534"/>
    </source>
</evidence>
<protein>
    <submittedName>
        <fullName evidence="3">Glycosyltransferase</fullName>
    </submittedName>
</protein>
<evidence type="ECO:0000313" key="3">
    <source>
        <dbReference type="EMBL" id="RIH63400.1"/>
    </source>
</evidence>
<dbReference type="GO" id="GO:0005975">
    <property type="term" value="P:carbohydrate metabolic process"/>
    <property type="evidence" value="ECO:0007669"/>
    <property type="project" value="InterPro"/>
</dbReference>
<dbReference type="EMBL" id="QWET01000021">
    <property type="protein sequence ID" value="RIH63400.1"/>
    <property type="molecule type" value="Genomic_DNA"/>
</dbReference>
<dbReference type="GO" id="GO:0016757">
    <property type="term" value="F:glycosyltransferase activity"/>
    <property type="evidence" value="ECO:0007669"/>
    <property type="project" value="InterPro"/>
</dbReference>
<dbReference type="PANTHER" id="PTHR12526:SF572">
    <property type="entry name" value="BLL5144 PROTEIN"/>
    <property type="match status" value="1"/>
</dbReference>
<dbReference type="Pfam" id="PF13439">
    <property type="entry name" value="Glyco_transf_4"/>
    <property type="match status" value="1"/>
</dbReference>
<organism evidence="3 4">
    <name type="scientific">Mariniphaga sediminis</name>
    <dbReference type="NCBI Taxonomy" id="1628158"/>
    <lineage>
        <taxon>Bacteria</taxon>
        <taxon>Pseudomonadati</taxon>
        <taxon>Bacteroidota</taxon>
        <taxon>Bacteroidia</taxon>
        <taxon>Marinilabiliales</taxon>
        <taxon>Prolixibacteraceae</taxon>
        <taxon>Mariniphaga</taxon>
    </lineage>
</organism>
<gene>
    <name evidence="3" type="ORF">D1164_19930</name>
</gene>
<sequence length="748" mass="85703">MKISYIATYPTRECGIGTFTNNLFKSMLAHNLKNEHVLEGFVIAINDNDVSYKYPEEVKVTIRQEHQEDYLKAVKYINLSGADVCILQHEFGIFGGQSGVYILPLLHRLEIPLIVTLHTILKTPSYNEKAILKEICKMAHKIVVMSHKAVEFLVSVYDVPKKKIALIEHGVPDIHFSPEKSKKDFKLEKKKVLLTFGFIGRSKGIETVIKALPEVVQKFPNLIYIVLGKTHPNVLRHSGEEYRIFLLRLVKNLQLENHVIFLNEFIDEQDLFKYLYACDIYITPYLNEAQITSGTLSYAVGVGAAVLSTPYWHAAELLAKGRGRLFNFNDSTELAKTLNELLDKPEELSKLKNKAGEYGKKITWPQIGERYVALVENIMKDEHSVALQKETEPDLLILPPFSLAHINRLTDDTGIIQHAKFGIPNLKEGYCLDDNSRALLMVLMAYRQKKDMRALELSPIFLSYIHYMQNTNGTFRNFLSFNRNFLDKIGSEDSFGRTIWALGYLLGNAPNDAYYQTGKLVFFNASPNFEKLKSIRGIANTMIGISYYLKSNPSDDSMTERLRNLSNVLIKHYRENQTPDWNWFESLLAYDNGILPLALLHSAEILNDDKITQIAITTMNFLTSHTLKDNYLSIIGNEKWYKKEGERSVFAQQPIDAMSMVLMYHQAYSVTNDKDYLNKLYTSFLWFLGENDLRMSLYDFETKGCCDGFESYGVNRNQGAESSLAYLISHLTVLQAYEEFHRSDLKLV</sequence>
<keyword evidence="4" id="KW-1185">Reference proteome</keyword>
<dbReference type="SUPFAM" id="SSF48208">
    <property type="entry name" value="Six-hairpin glycosidases"/>
    <property type="match status" value="1"/>
</dbReference>
<dbReference type="CDD" id="cd03822">
    <property type="entry name" value="GT4_mannosyltransferase-like"/>
    <property type="match status" value="1"/>
</dbReference>
<dbReference type="InterPro" id="IPR001296">
    <property type="entry name" value="Glyco_trans_1"/>
</dbReference>
<keyword evidence="3" id="KW-0808">Transferase</keyword>
<dbReference type="AlphaFoldDB" id="A0A399CZ96"/>
<dbReference type="PANTHER" id="PTHR12526">
    <property type="entry name" value="GLYCOSYLTRANSFERASE"/>
    <property type="match status" value="1"/>
</dbReference>
<feature type="domain" description="Glycosyltransferase subfamily 4-like N-terminal" evidence="2">
    <location>
        <begin position="101"/>
        <end position="171"/>
    </location>
</feature>
<proteinExistence type="predicted"/>
<evidence type="ECO:0000259" key="2">
    <source>
        <dbReference type="Pfam" id="PF13439"/>
    </source>
</evidence>
<reference evidence="3 4" key="1">
    <citation type="journal article" date="2015" name="Int. J. Syst. Evol. Microbiol.">
        <title>Mariniphaga sediminis sp. nov., isolated from coastal sediment.</title>
        <authorList>
            <person name="Wang F.Q."/>
            <person name="Shen Q.Y."/>
            <person name="Chen G.J."/>
            <person name="Du Z.J."/>
        </authorList>
    </citation>
    <scope>NUCLEOTIDE SEQUENCE [LARGE SCALE GENOMIC DNA]</scope>
    <source>
        <strain evidence="3 4">SY21</strain>
    </source>
</reference>
<dbReference type="Proteomes" id="UP000266441">
    <property type="component" value="Unassembled WGS sequence"/>
</dbReference>
<dbReference type="OrthoDB" id="9765330at2"/>
<accession>A0A399CZ96</accession>
<dbReference type="Gene3D" id="3.40.50.2000">
    <property type="entry name" value="Glycogen Phosphorylase B"/>
    <property type="match status" value="2"/>
</dbReference>
<dbReference type="SUPFAM" id="SSF53756">
    <property type="entry name" value="UDP-Glycosyltransferase/glycogen phosphorylase"/>
    <property type="match status" value="1"/>
</dbReference>
<name>A0A399CZ96_9BACT</name>
<dbReference type="RefSeq" id="WP_119351666.1">
    <property type="nucleotide sequence ID" value="NZ_QWET01000021.1"/>
</dbReference>